<sequence length="132" mass="14860">MKKVFLWILVVIIVLVSGVWGYLAVRQSASGDAQIHVQSRAVIRISVDRMLTSLAKNALIHPGTYFGGEKGPKKDSLVRIKIWESGWNIPANVYLFSLRNDPHTYYTIQSLKDKEAFAKFFESELCAGTSRT</sequence>
<protein>
    <submittedName>
        <fullName evidence="1">Uncharacterized protein</fullName>
    </submittedName>
</protein>
<organism evidence="1 2">
    <name type="scientific">Sphingobacterium spiritivorum</name>
    <name type="common">Flavobacterium spiritivorum</name>
    <dbReference type="NCBI Taxonomy" id="258"/>
    <lineage>
        <taxon>Bacteria</taxon>
        <taxon>Pseudomonadati</taxon>
        <taxon>Bacteroidota</taxon>
        <taxon>Sphingobacteriia</taxon>
        <taxon>Sphingobacteriales</taxon>
        <taxon>Sphingobacteriaceae</taxon>
        <taxon>Sphingobacterium</taxon>
    </lineage>
</organism>
<dbReference type="Proteomes" id="UP000254893">
    <property type="component" value="Unassembled WGS sequence"/>
</dbReference>
<evidence type="ECO:0000313" key="1">
    <source>
        <dbReference type="EMBL" id="SUJ02675.1"/>
    </source>
</evidence>
<gene>
    <name evidence="1" type="ORF">NCTC11388_01155</name>
</gene>
<dbReference type="RefSeq" id="WP_258862006.1">
    <property type="nucleotide sequence ID" value="NZ_UGYW01000002.1"/>
</dbReference>
<evidence type="ECO:0000313" key="2">
    <source>
        <dbReference type="Proteomes" id="UP000254893"/>
    </source>
</evidence>
<dbReference type="EMBL" id="UGYW01000002">
    <property type="protein sequence ID" value="SUJ02675.1"/>
    <property type="molecule type" value="Genomic_DNA"/>
</dbReference>
<reference evidence="1 2" key="1">
    <citation type="submission" date="2018-06" db="EMBL/GenBank/DDBJ databases">
        <authorList>
            <consortium name="Pathogen Informatics"/>
            <person name="Doyle S."/>
        </authorList>
    </citation>
    <scope>NUCLEOTIDE SEQUENCE [LARGE SCALE GENOMIC DNA]</scope>
    <source>
        <strain evidence="1 2">NCTC11388</strain>
    </source>
</reference>
<proteinExistence type="predicted"/>
<accession>A0A380BMA8</accession>
<dbReference type="AlphaFoldDB" id="A0A380BMA8"/>
<name>A0A380BMA8_SPHSI</name>